<dbReference type="InterPro" id="IPR016024">
    <property type="entry name" value="ARM-type_fold"/>
</dbReference>
<dbReference type="KEGG" id="dpte:113789066"/>
<dbReference type="GO" id="GO:0006606">
    <property type="term" value="P:protein import into nucleus"/>
    <property type="evidence" value="ECO:0007669"/>
    <property type="project" value="TreeGrafter"/>
</dbReference>
<feature type="domain" description="SYO1-like TPR repeats" evidence="1">
    <location>
        <begin position="389"/>
        <end position="649"/>
    </location>
</feature>
<protein>
    <submittedName>
        <fullName evidence="3">Uncharacterized protein LOC113789066</fullName>
    </submittedName>
</protein>
<dbReference type="AlphaFoldDB" id="A0A6P6XLE3"/>
<evidence type="ECO:0000259" key="1">
    <source>
        <dbReference type="Pfam" id="PF25567"/>
    </source>
</evidence>
<proteinExistence type="predicted"/>
<dbReference type="OMA" id="SECIRND"/>
<dbReference type="PANTHER" id="PTHR13347:SF1">
    <property type="entry name" value="HEAT REPEAT-CONTAINING PROTEIN 3"/>
    <property type="match status" value="1"/>
</dbReference>
<reference evidence="3" key="1">
    <citation type="submission" date="2025-08" db="UniProtKB">
        <authorList>
            <consortium name="RefSeq"/>
        </authorList>
    </citation>
    <scope>IDENTIFICATION</scope>
    <source>
        <strain evidence="3">Airmid</strain>
    </source>
</reference>
<dbReference type="Pfam" id="PF25567">
    <property type="entry name" value="TPR_SYO1"/>
    <property type="match status" value="1"/>
</dbReference>
<dbReference type="PANTHER" id="PTHR13347">
    <property type="entry name" value="HEAT REPEAT-CONTAINING PROTEIN 3"/>
    <property type="match status" value="1"/>
</dbReference>
<dbReference type="GO" id="GO:0042273">
    <property type="term" value="P:ribosomal large subunit biogenesis"/>
    <property type="evidence" value="ECO:0007669"/>
    <property type="project" value="TreeGrafter"/>
</dbReference>
<accession>A0A6P6XLE3</accession>
<name>A0A6P6XLE3_DERPT</name>
<dbReference type="InParanoid" id="A0A6P6XLE3"/>
<dbReference type="InterPro" id="IPR057990">
    <property type="entry name" value="TPR_SYO1"/>
</dbReference>
<sequence>MSKIVTKRFHRAHLSAPYLRPSRNDNNNVLRNESLELQSQELLNNILEQLRTDRPSERTFGTDMIISYITNELISSEKFDKSNEFRKILQQLRTMICDRSENVRFGTIDALCHLSTLNESIIKQMAEQDIQIHQEILNFFQQFLLPLNVDQMSGKNRKVSSLTIFIDAFNLLISICDHVPDTIDSVINFVGWKQILLKCINIHSSNDLDRMNLTIAAIQLLSLIIDERRGNRFIQRFELNDSFNELNNRLESMNSTETSVDVPSTSTGNFYLQCLLLQMSCSDLNPTSAPNESIFVQLGQLIRRIFNANFNENFKKFIEQIEDDLSNEMQKLQQMYPLYQELRLYLCCKQFCFEWLTNMTGLSFDNEDVNEDEMMEDDDVETTELDPSLRQFIQEQSILSIISNELSNIPFRIDTDHLYGKEIINLMDNYLMTSLTLLHNLIGHHSCLSFTMNEIDKIWNIVFLIAFDDDKMDEDNVRTETQISFDVRKEAINVIRQFVQKFSDNSNKLTMDIINQLKTLWSHNDNDYDLRINIVKIISDYLQKSSTIITERSSMIIEWIRFILNSLTMNSNHSSLIFAAEILDSIIDILSDESIASECIRNDSSLYSLLTNKWQQFQRLTRSKSIQKQNPCIAIVHENMQSFLDYLRNFL</sequence>
<dbReference type="Proteomes" id="UP000515146">
    <property type="component" value="Unplaced"/>
</dbReference>
<organism evidence="2 3">
    <name type="scientific">Dermatophagoides pteronyssinus</name>
    <name type="common">European house dust mite</name>
    <dbReference type="NCBI Taxonomy" id="6956"/>
    <lineage>
        <taxon>Eukaryota</taxon>
        <taxon>Metazoa</taxon>
        <taxon>Ecdysozoa</taxon>
        <taxon>Arthropoda</taxon>
        <taxon>Chelicerata</taxon>
        <taxon>Arachnida</taxon>
        <taxon>Acari</taxon>
        <taxon>Acariformes</taxon>
        <taxon>Sarcoptiformes</taxon>
        <taxon>Astigmata</taxon>
        <taxon>Psoroptidia</taxon>
        <taxon>Analgoidea</taxon>
        <taxon>Pyroglyphidae</taxon>
        <taxon>Dermatophagoidinae</taxon>
        <taxon>Dermatophagoides</taxon>
    </lineage>
</organism>
<gene>
    <name evidence="3" type="primary">LOC113789066</name>
</gene>
<dbReference type="GO" id="GO:0051082">
    <property type="term" value="F:unfolded protein binding"/>
    <property type="evidence" value="ECO:0007669"/>
    <property type="project" value="TreeGrafter"/>
</dbReference>
<keyword evidence="2" id="KW-1185">Reference proteome</keyword>
<dbReference type="InterPro" id="IPR052616">
    <property type="entry name" value="SYO1-like"/>
</dbReference>
<dbReference type="SUPFAM" id="SSF48371">
    <property type="entry name" value="ARM repeat"/>
    <property type="match status" value="1"/>
</dbReference>
<dbReference type="RefSeq" id="XP_027194355.1">
    <property type="nucleotide sequence ID" value="XM_027338554.1"/>
</dbReference>
<evidence type="ECO:0000313" key="3">
    <source>
        <dbReference type="RefSeq" id="XP_027194355.1"/>
    </source>
</evidence>
<evidence type="ECO:0000313" key="2">
    <source>
        <dbReference type="Proteomes" id="UP000515146"/>
    </source>
</evidence>